<dbReference type="Pfam" id="PF00356">
    <property type="entry name" value="LacI"/>
    <property type="match status" value="1"/>
</dbReference>
<dbReference type="PROSITE" id="PS50932">
    <property type="entry name" value="HTH_LACI_2"/>
    <property type="match status" value="1"/>
</dbReference>
<evidence type="ECO:0000313" key="6">
    <source>
        <dbReference type="Proteomes" id="UP001500851"/>
    </source>
</evidence>
<keyword evidence="6" id="KW-1185">Reference proteome</keyword>
<reference evidence="5 6" key="1">
    <citation type="journal article" date="2019" name="Int. J. Syst. Evol. Microbiol.">
        <title>The Global Catalogue of Microorganisms (GCM) 10K type strain sequencing project: providing services to taxonomists for standard genome sequencing and annotation.</title>
        <authorList>
            <consortium name="The Broad Institute Genomics Platform"/>
            <consortium name="The Broad Institute Genome Sequencing Center for Infectious Disease"/>
            <person name="Wu L."/>
            <person name="Ma J."/>
        </authorList>
    </citation>
    <scope>NUCLEOTIDE SEQUENCE [LARGE SCALE GENOMIC DNA]</scope>
    <source>
        <strain evidence="5 6">JCM 14736</strain>
    </source>
</reference>
<evidence type="ECO:0000313" key="5">
    <source>
        <dbReference type="EMBL" id="GAA1781335.1"/>
    </source>
</evidence>
<proteinExistence type="predicted"/>
<dbReference type="InterPro" id="IPR010982">
    <property type="entry name" value="Lambda_DNA-bd_dom_sf"/>
</dbReference>
<dbReference type="InterPro" id="IPR000843">
    <property type="entry name" value="HTH_LacI"/>
</dbReference>
<gene>
    <name evidence="5" type="ORF">GCM10009768_07880</name>
</gene>
<dbReference type="PANTHER" id="PTHR30146">
    <property type="entry name" value="LACI-RELATED TRANSCRIPTIONAL REPRESSOR"/>
    <property type="match status" value="1"/>
</dbReference>
<sequence length="328" mass="34962">MTTTLADVAREVGVSTAAASLAMNGKPGVSAATRDRVLEAAHRLGYRPNPAGRALRSSRAGAIGLYLPNSAVHFGYYTEATNGVAEALHRSGIPLLVLPNAAHGARLDTFPAVDGYLMIEPHSDDPGVAEILAQDLPVVTGDRPPRGFGDPWGIVESPNGELVCTVFDRFLAGGAKRPGMIQIERVSEWTLELEASYLAWCAEHGLEPRIAEVGFHDSNEEILRSLAGFFDETSGCDAVLTAGDGIAVRIAGILRSLGKRVGTDVRLISGVDSPLMEFHTPSITAVDLQPREFGRACAELLLELLDAERPEQPIRRTVPSPLVERASG</sequence>
<dbReference type="RefSeq" id="WP_344029599.1">
    <property type="nucleotide sequence ID" value="NZ_BAAAOB010000001.1"/>
</dbReference>
<keyword evidence="3" id="KW-0804">Transcription</keyword>
<accession>A0ABN2LAN9</accession>
<dbReference type="InterPro" id="IPR046335">
    <property type="entry name" value="LacI/GalR-like_sensor"/>
</dbReference>
<evidence type="ECO:0000256" key="2">
    <source>
        <dbReference type="ARBA" id="ARBA00023125"/>
    </source>
</evidence>
<evidence type="ECO:0000259" key="4">
    <source>
        <dbReference type="PROSITE" id="PS50932"/>
    </source>
</evidence>
<dbReference type="SMART" id="SM00354">
    <property type="entry name" value="HTH_LACI"/>
    <property type="match status" value="1"/>
</dbReference>
<organism evidence="5 6">
    <name type="scientific">Leucobacter iarius</name>
    <dbReference type="NCBI Taxonomy" id="333963"/>
    <lineage>
        <taxon>Bacteria</taxon>
        <taxon>Bacillati</taxon>
        <taxon>Actinomycetota</taxon>
        <taxon>Actinomycetes</taxon>
        <taxon>Micrococcales</taxon>
        <taxon>Microbacteriaceae</taxon>
        <taxon>Leucobacter</taxon>
    </lineage>
</organism>
<dbReference type="Gene3D" id="3.40.50.2300">
    <property type="match status" value="2"/>
</dbReference>
<dbReference type="SUPFAM" id="SSF47413">
    <property type="entry name" value="lambda repressor-like DNA-binding domains"/>
    <property type="match status" value="1"/>
</dbReference>
<evidence type="ECO:0000256" key="3">
    <source>
        <dbReference type="ARBA" id="ARBA00023163"/>
    </source>
</evidence>
<dbReference type="Pfam" id="PF13377">
    <property type="entry name" value="Peripla_BP_3"/>
    <property type="match status" value="1"/>
</dbReference>
<dbReference type="CDD" id="cd06267">
    <property type="entry name" value="PBP1_LacI_sugar_binding-like"/>
    <property type="match status" value="1"/>
</dbReference>
<dbReference type="GO" id="GO:0003677">
    <property type="term" value="F:DNA binding"/>
    <property type="evidence" value="ECO:0007669"/>
    <property type="project" value="UniProtKB-KW"/>
</dbReference>
<dbReference type="InterPro" id="IPR028082">
    <property type="entry name" value="Peripla_BP_I"/>
</dbReference>
<keyword evidence="2 5" id="KW-0238">DNA-binding</keyword>
<comment type="caution">
    <text evidence="5">The sequence shown here is derived from an EMBL/GenBank/DDBJ whole genome shotgun (WGS) entry which is preliminary data.</text>
</comment>
<dbReference type="PANTHER" id="PTHR30146:SF153">
    <property type="entry name" value="LACTOSE OPERON REPRESSOR"/>
    <property type="match status" value="1"/>
</dbReference>
<dbReference type="PROSITE" id="PS00356">
    <property type="entry name" value="HTH_LACI_1"/>
    <property type="match status" value="1"/>
</dbReference>
<evidence type="ECO:0000256" key="1">
    <source>
        <dbReference type="ARBA" id="ARBA00023015"/>
    </source>
</evidence>
<dbReference type="CDD" id="cd01392">
    <property type="entry name" value="HTH_LacI"/>
    <property type="match status" value="1"/>
</dbReference>
<dbReference type="Gene3D" id="1.10.260.40">
    <property type="entry name" value="lambda repressor-like DNA-binding domains"/>
    <property type="match status" value="1"/>
</dbReference>
<keyword evidence="1" id="KW-0805">Transcription regulation</keyword>
<feature type="domain" description="HTH lacI-type" evidence="4">
    <location>
        <begin position="3"/>
        <end position="57"/>
    </location>
</feature>
<dbReference type="SUPFAM" id="SSF53822">
    <property type="entry name" value="Periplasmic binding protein-like I"/>
    <property type="match status" value="1"/>
</dbReference>
<dbReference type="EMBL" id="BAAAOB010000001">
    <property type="protein sequence ID" value="GAA1781335.1"/>
    <property type="molecule type" value="Genomic_DNA"/>
</dbReference>
<dbReference type="Proteomes" id="UP001500851">
    <property type="component" value="Unassembled WGS sequence"/>
</dbReference>
<protein>
    <submittedName>
        <fullName evidence="5">LacI family DNA-binding transcriptional regulator</fullName>
    </submittedName>
</protein>
<name>A0ABN2LAN9_9MICO</name>